<evidence type="ECO:0000313" key="2">
    <source>
        <dbReference type="Proteomes" id="UP000023152"/>
    </source>
</evidence>
<dbReference type="EMBL" id="ASPP01001902">
    <property type="protein sequence ID" value="ETO35154.1"/>
    <property type="molecule type" value="Genomic_DNA"/>
</dbReference>
<keyword evidence="2" id="KW-1185">Reference proteome</keyword>
<name>X6PAR1_RETFI</name>
<proteinExistence type="predicted"/>
<dbReference type="Proteomes" id="UP000023152">
    <property type="component" value="Unassembled WGS sequence"/>
</dbReference>
<sequence>MRNRKFSPPNVLRKQEKGTNAKQKKFLLIRIFVVVSKDTHLPIRKKKHSKKKEIQNGLLIFYFFKKPDLVLKKGKDVFIELSDNEPVTFKPNGLSNDGKIVDEISKEENWKRLQQATKDGLKLTMCYPFFL</sequence>
<organism evidence="1 2">
    <name type="scientific">Reticulomyxa filosa</name>
    <dbReference type="NCBI Taxonomy" id="46433"/>
    <lineage>
        <taxon>Eukaryota</taxon>
        <taxon>Sar</taxon>
        <taxon>Rhizaria</taxon>
        <taxon>Retaria</taxon>
        <taxon>Foraminifera</taxon>
        <taxon>Monothalamids</taxon>
        <taxon>Reticulomyxidae</taxon>
        <taxon>Reticulomyxa</taxon>
    </lineage>
</organism>
<accession>X6PAR1</accession>
<dbReference type="AlphaFoldDB" id="X6PAR1"/>
<reference evidence="1 2" key="1">
    <citation type="journal article" date="2013" name="Curr. Biol.">
        <title>The Genome of the Foraminiferan Reticulomyxa filosa.</title>
        <authorList>
            <person name="Glockner G."/>
            <person name="Hulsmann N."/>
            <person name="Schleicher M."/>
            <person name="Noegel A.A."/>
            <person name="Eichinger L."/>
            <person name="Gallinger C."/>
            <person name="Pawlowski J."/>
            <person name="Sierra R."/>
            <person name="Euteneuer U."/>
            <person name="Pillet L."/>
            <person name="Moustafa A."/>
            <person name="Platzer M."/>
            <person name="Groth M."/>
            <person name="Szafranski K."/>
            <person name="Schliwa M."/>
        </authorList>
    </citation>
    <scope>NUCLEOTIDE SEQUENCE [LARGE SCALE GENOMIC DNA]</scope>
</reference>
<comment type="caution">
    <text evidence="1">The sequence shown here is derived from an EMBL/GenBank/DDBJ whole genome shotgun (WGS) entry which is preliminary data.</text>
</comment>
<evidence type="ECO:0000313" key="1">
    <source>
        <dbReference type="EMBL" id="ETO35154.1"/>
    </source>
</evidence>
<gene>
    <name evidence="1" type="ORF">RFI_01918</name>
</gene>
<protein>
    <submittedName>
        <fullName evidence="1">Uncharacterized protein</fullName>
    </submittedName>
</protein>